<keyword evidence="3" id="KW-1185">Reference proteome</keyword>
<dbReference type="PANTHER" id="PTHR43581:SF2">
    <property type="entry name" value="EXCINUCLEASE ATPASE SUBUNIT"/>
    <property type="match status" value="1"/>
</dbReference>
<dbReference type="InterPro" id="IPR051396">
    <property type="entry name" value="Bact_Antivir_Def_Nuclease"/>
</dbReference>
<dbReference type="GO" id="GO:0006302">
    <property type="term" value="P:double-strand break repair"/>
    <property type="evidence" value="ECO:0007669"/>
    <property type="project" value="InterPro"/>
</dbReference>
<sequence>MTIVDIHDELFEFLIKKNMEQEDLFFRPRKTNRSNKLTDGYWFLGNDDYLTVGFWKGVNWITKAPNIAFMISSTGESWVHVNTSDSEKKTSFVEMYLKKQLGLSPSSPSYIKKFEGKNWKKNLEEFLSFDWYIIDTAIKDYYLRNNFDDKLPIGLIDLYEFEDDIEKINYYRNDKKSFDVKFSNIAPSKIQSFQISNYGPIDCCNLKDIPVNTQWIFLTGENGVGKTSILKALATSIGHRKMNEIESKENKKFKVELNLTGKTKDNIEVIRKDNIGTSKRKPYTVGFAAYGPMRLQTLYGALSPNQLKNAKSKSGTFRSLFNNDGYLLDLESEFQNWKDKGIDISKRENEIKELLESIMLNIREVGFTYRSGKTPITLFSEIDSNGELLHSVTIDKLSSGYLSIVAMMSDMIVRLYQQQPEIYDIADLRGVVLIDEIDIHLHPKFQKHFVEQLTEAFPNVQFIVTTHSAIPLLGAPENSVFCVITRNASDGVKIARLKKLENEIKYLTPNTILTSDIFDFDFFEDMSDEAFEKLYIEDNYDEVKWNKEVDQRLRKLDTDIFPQDLFKE</sequence>
<dbReference type="Pfam" id="PF13304">
    <property type="entry name" value="AAA_21"/>
    <property type="match status" value="1"/>
</dbReference>
<evidence type="ECO:0000313" key="2">
    <source>
        <dbReference type="EMBL" id="MWB92737.1"/>
    </source>
</evidence>
<dbReference type="PANTHER" id="PTHR43581">
    <property type="entry name" value="ATP/GTP PHOSPHATASE"/>
    <property type="match status" value="1"/>
</dbReference>
<evidence type="ECO:0000259" key="1">
    <source>
        <dbReference type="Pfam" id="PF13304"/>
    </source>
</evidence>
<feature type="domain" description="ATPase AAA-type core" evidence="1">
    <location>
        <begin position="217"/>
        <end position="468"/>
    </location>
</feature>
<dbReference type="EMBL" id="WSTB01000001">
    <property type="protein sequence ID" value="MWB92737.1"/>
    <property type="molecule type" value="Genomic_DNA"/>
</dbReference>
<accession>A0A6I4NNS1</accession>
<dbReference type="InterPro" id="IPR003959">
    <property type="entry name" value="ATPase_AAA_core"/>
</dbReference>
<proteinExistence type="predicted"/>
<dbReference type="SUPFAM" id="SSF52540">
    <property type="entry name" value="P-loop containing nucleoside triphosphate hydrolases"/>
    <property type="match status" value="1"/>
</dbReference>
<comment type="caution">
    <text evidence="2">The sequence shown here is derived from an EMBL/GenBank/DDBJ whole genome shotgun (WGS) entry which is preliminary data.</text>
</comment>
<protein>
    <submittedName>
        <fullName evidence="2">AAA family ATPase</fullName>
    </submittedName>
</protein>
<evidence type="ECO:0000313" key="3">
    <source>
        <dbReference type="Proteomes" id="UP000471501"/>
    </source>
</evidence>
<dbReference type="Gene3D" id="3.40.50.300">
    <property type="entry name" value="P-loop containing nucleotide triphosphate hydrolases"/>
    <property type="match status" value="1"/>
</dbReference>
<organism evidence="2 3">
    <name type="scientific">Flavobacterium hydrocarbonoxydans</name>
    <dbReference type="NCBI Taxonomy" id="2683249"/>
    <lineage>
        <taxon>Bacteria</taxon>
        <taxon>Pseudomonadati</taxon>
        <taxon>Bacteroidota</taxon>
        <taxon>Flavobacteriia</taxon>
        <taxon>Flavobacteriales</taxon>
        <taxon>Flavobacteriaceae</taxon>
        <taxon>Flavobacterium</taxon>
    </lineage>
</organism>
<dbReference type="Proteomes" id="UP000471501">
    <property type="component" value="Unassembled WGS sequence"/>
</dbReference>
<dbReference type="InterPro" id="IPR027417">
    <property type="entry name" value="P-loop_NTPase"/>
</dbReference>
<gene>
    <name evidence="2" type="ORF">GON26_00010</name>
</gene>
<dbReference type="GO" id="GO:0005524">
    <property type="term" value="F:ATP binding"/>
    <property type="evidence" value="ECO:0007669"/>
    <property type="project" value="InterPro"/>
</dbReference>
<dbReference type="RefSeq" id="WP_160372691.1">
    <property type="nucleotide sequence ID" value="NZ_WSTB01000001.1"/>
</dbReference>
<name>A0A6I4NNS1_9FLAO</name>
<reference evidence="2 3" key="1">
    <citation type="submission" date="2019-12" db="EMBL/GenBank/DDBJ databases">
        <authorList>
            <person name="Kim Y.S."/>
        </authorList>
    </citation>
    <scope>NUCLEOTIDE SEQUENCE [LARGE SCALE GENOMIC DNA]</scope>
    <source>
        <strain evidence="2 3">GA093</strain>
    </source>
</reference>
<dbReference type="GO" id="GO:0016887">
    <property type="term" value="F:ATP hydrolysis activity"/>
    <property type="evidence" value="ECO:0007669"/>
    <property type="project" value="InterPro"/>
</dbReference>
<dbReference type="AlphaFoldDB" id="A0A6I4NNS1"/>